<protein>
    <submittedName>
        <fullName evidence="1">Uncharacterized protein</fullName>
    </submittedName>
</protein>
<dbReference type="InterPro" id="IPR036412">
    <property type="entry name" value="HAD-like_sf"/>
</dbReference>
<accession>A0A7W8FV83</accession>
<dbReference type="PANTHER" id="PTHR10000:SF25">
    <property type="entry name" value="PHOSPHATASE YKRA-RELATED"/>
    <property type="match status" value="1"/>
</dbReference>
<dbReference type="GO" id="GO:0000287">
    <property type="term" value="F:magnesium ion binding"/>
    <property type="evidence" value="ECO:0007669"/>
    <property type="project" value="TreeGrafter"/>
</dbReference>
<gene>
    <name evidence="1" type="ORF">HNQ47_001391</name>
</gene>
<dbReference type="GO" id="GO:0005829">
    <property type="term" value="C:cytosol"/>
    <property type="evidence" value="ECO:0007669"/>
    <property type="project" value="TreeGrafter"/>
</dbReference>
<dbReference type="Proteomes" id="UP000539953">
    <property type="component" value="Unassembled WGS sequence"/>
</dbReference>
<organism evidence="1 2">
    <name type="scientific">Catenisphaera adipataccumulans</name>
    <dbReference type="NCBI Taxonomy" id="700500"/>
    <lineage>
        <taxon>Bacteria</taxon>
        <taxon>Bacillati</taxon>
        <taxon>Bacillota</taxon>
        <taxon>Erysipelotrichia</taxon>
        <taxon>Erysipelotrichales</taxon>
        <taxon>Erysipelotrichaceae</taxon>
        <taxon>Catenisphaera</taxon>
    </lineage>
</organism>
<sequence length="265" mass="30281">MKSIVFLDIDGTLSLYEKIPPSALEAIRIARQNGHKVFINTGRVRSEMREMMDLDLDGFCLSAGTEIWIGGRRLLYHPMKDSIAKQIQEHIYSLHFGYTMEGSRISFTDSINRRLFKKLYQQDTRQILFHRRSLFPSVTDMQEEDFRQIMKVQINYYGILKPEVILDSLPKHLIWTTYSNTGGEITDSHYSKGTAIDFVKNYYGGNYRTISAGDSDNDISMLKASDESIGMGNATQSVKQIVTYVTDDVRNAGLYNAFAHFGLLD</sequence>
<dbReference type="GO" id="GO:0016791">
    <property type="term" value="F:phosphatase activity"/>
    <property type="evidence" value="ECO:0007669"/>
    <property type="project" value="TreeGrafter"/>
</dbReference>
<evidence type="ECO:0000313" key="1">
    <source>
        <dbReference type="EMBL" id="MBB5183369.1"/>
    </source>
</evidence>
<dbReference type="InterPro" id="IPR023214">
    <property type="entry name" value="HAD_sf"/>
</dbReference>
<dbReference type="SUPFAM" id="SSF56784">
    <property type="entry name" value="HAD-like"/>
    <property type="match status" value="1"/>
</dbReference>
<dbReference type="PANTHER" id="PTHR10000">
    <property type="entry name" value="PHOSPHOSERINE PHOSPHATASE"/>
    <property type="match status" value="1"/>
</dbReference>
<dbReference type="RefSeq" id="WP_183328664.1">
    <property type="nucleotide sequence ID" value="NZ_JACHHK010000005.1"/>
</dbReference>
<dbReference type="AlphaFoldDB" id="A0A7W8FV83"/>
<name>A0A7W8FV83_9FIRM</name>
<reference evidence="1 2" key="1">
    <citation type="submission" date="2020-08" db="EMBL/GenBank/DDBJ databases">
        <title>Genomic Encyclopedia of Type Strains, Phase IV (KMG-IV): sequencing the most valuable type-strain genomes for metagenomic binning, comparative biology and taxonomic classification.</title>
        <authorList>
            <person name="Goeker M."/>
        </authorList>
    </citation>
    <scope>NUCLEOTIDE SEQUENCE [LARGE SCALE GENOMIC DNA]</scope>
    <source>
        <strain evidence="1 2">DSM 25799</strain>
    </source>
</reference>
<evidence type="ECO:0000313" key="2">
    <source>
        <dbReference type="Proteomes" id="UP000539953"/>
    </source>
</evidence>
<dbReference type="Gene3D" id="3.30.1240.10">
    <property type="match status" value="1"/>
</dbReference>
<dbReference type="EMBL" id="JACHHK010000005">
    <property type="protein sequence ID" value="MBB5183369.1"/>
    <property type="molecule type" value="Genomic_DNA"/>
</dbReference>
<dbReference type="InterPro" id="IPR006379">
    <property type="entry name" value="HAD-SF_hydro_IIB"/>
</dbReference>
<keyword evidence="2" id="KW-1185">Reference proteome</keyword>
<dbReference type="Pfam" id="PF08282">
    <property type="entry name" value="Hydrolase_3"/>
    <property type="match status" value="1"/>
</dbReference>
<proteinExistence type="predicted"/>
<comment type="caution">
    <text evidence="1">The sequence shown here is derived from an EMBL/GenBank/DDBJ whole genome shotgun (WGS) entry which is preliminary data.</text>
</comment>
<dbReference type="Gene3D" id="3.40.50.1000">
    <property type="entry name" value="HAD superfamily/HAD-like"/>
    <property type="match status" value="1"/>
</dbReference>
<dbReference type="NCBIfam" id="TIGR01484">
    <property type="entry name" value="HAD-SF-IIB"/>
    <property type="match status" value="1"/>
</dbReference>